<dbReference type="Pfam" id="PF03951">
    <property type="entry name" value="Gln-synt_N"/>
    <property type="match status" value="1"/>
</dbReference>
<keyword evidence="8 13" id="KW-0547">Nucleotide-binding</keyword>
<feature type="binding site" evidence="12">
    <location>
        <position position="331"/>
    </location>
    <ligand>
        <name>L-glutamate</name>
        <dbReference type="ChEBI" id="CHEBI:29985"/>
    </ligand>
</feature>
<evidence type="ECO:0000256" key="13">
    <source>
        <dbReference type="PIRSR" id="PIRSR604809-2"/>
    </source>
</evidence>
<sequence>MAKTPQDILNLIRKESIELVDLKFVDLPGMWQHLTVHASQINEDAFGNGLAFDGSSIRGWKSINESDMAMVPDPDTAWIDPFYRDKTLSLVCSIKEPRSGQPYERCPRSLAQKTVKYLRETDIADQAFFGPEPEFFIFDDVRYQSAESGCSYKVDSIEGQWNTGREEEGGNLGYKPRYKEGYFPVPPSDTFQDMRSEMLLTMCKLGLSMEKHHHEVATAGQNEINFKFDELLATADNVMIYKYVIRNVARKYGKTVTFMPKPVFDDNGTGMHVHQSLWKDGAPLFFSEAGYANLSQTARWYIGGILKHAPAFLAFTNPTTNSYKRLVPGFEAPVNLVYSQGNRSAAVRIPLTGLDPKAKRLEFRPGDALANPYLAFSAMVLAGLDGIKNQIDPGEGTEIDLFEASAEELSRIPVVPASLNEALEALENDKDFLKQGDVFTDDFIENWIAYKYEEVQQLRQRPHPYEFTMYYDG</sequence>
<dbReference type="InterPro" id="IPR008146">
    <property type="entry name" value="Gln_synth_cat_dom"/>
</dbReference>
<dbReference type="InterPro" id="IPR027303">
    <property type="entry name" value="Gln_synth_gly_rich_site"/>
</dbReference>
<evidence type="ECO:0000256" key="9">
    <source>
        <dbReference type="ARBA" id="ARBA00022840"/>
    </source>
</evidence>
<evidence type="ECO:0000256" key="3">
    <source>
        <dbReference type="ARBA" id="ARBA00011354"/>
    </source>
</evidence>
<feature type="binding site" evidence="13">
    <location>
        <begin position="274"/>
        <end position="276"/>
    </location>
    <ligand>
        <name>ATP</name>
        <dbReference type="ChEBI" id="CHEBI:30616"/>
    </ligand>
</feature>
<dbReference type="InterPro" id="IPR027302">
    <property type="entry name" value="Gln_synth_N_conserv_site"/>
</dbReference>
<evidence type="ECO:0000256" key="16">
    <source>
        <dbReference type="RuleBase" id="RU000384"/>
    </source>
</evidence>
<evidence type="ECO:0000256" key="10">
    <source>
        <dbReference type="ARBA" id="ARBA00045640"/>
    </source>
</evidence>
<evidence type="ECO:0000313" key="21">
    <source>
        <dbReference type="Proteomes" id="UP000035067"/>
    </source>
</evidence>
<feature type="binding site" evidence="13">
    <location>
        <position position="343"/>
    </location>
    <ligand>
        <name>ATP</name>
        <dbReference type="ChEBI" id="CHEBI:30616"/>
    </ligand>
</feature>
<dbReference type="EC" id="6.3.1.2" evidence="4 17"/>
<dbReference type="NCBIfam" id="TIGR00653">
    <property type="entry name" value="GlnA"/>
    <property type="match status" value="1"/>
</dbReference>
<evidence type="ECO:0000256" key="8">
    <source>
        <dbReference type="ARBA" id="ARBA00022741"/>
    </source>
</evidence>
<dbReference type="InterPro" id="IPR014746">
    <property type="entry name" value="Gln_synth/guanido_kin_cat_dom"/>
</dbReference>
<evidence type="ECO:0000256" key="17">
    <source>
        <dbReference type="RuleBase" id="RU004356"/>
    </source>
</evidence>
<dbReference type="InterPro" id="IPR008147">
    <property type="entry name" value="Gln_synt_N"/>
</dbReference>
<evidence type="ECO:0000313" key="20">
    <source>
        <dbReference type="EMBL" id="KKZ12581.1"/>
    </source>
</evidence>
<feature type="binding site" evidence="12">
    <location>
        <position position="364"/>
    </location>
    <ligand>
        <name>L-glutamate</name>
        <dbReference type="ChEBI" id="CHEBI:29985"/>
    </ligand>
</feature>
<feature type="binding site" evidence="13">
    <location>
        <begin position="226"/>
        <end position="228"/>
    </location>
    <ligand>
        <name>ATP</name>
        <dbReference type="ChEBI" id="CHEBI:30616"/>
    </ligand>
</feature>
<evidence type="ECO:0000256" key="7">
    <source>
        <dbReference type="ARBA" id="ARBA00022598"/>
    </source>
</evidence>
<dbReference type="GO" id="GO:0004356">
    <property type="term" value="F:glutamine synthetase activity"/>
    <property type="evidence" value="ECO:0007669"/>
    <property type="project" value="UniProtKB-EC"/>
</dbReference>
<evidence type="ECO:0000259" key="18">
    <source>
        <dbReference type="PROSITE" id="PS51986"/>
    </source>
</evidence>
<dbReference type="GO" id="GO:0006542">
    <property type="term" value="P:glutamine biosynthetic process"/>
    <property type="evidence" value="ECO:0007669"/>
    <property type="project" value="InterPro"/>
</dbReference>
<comment type="subcellular location">
    <subcellularLocation>
        <location evidence="1">Cytoplasm</location>
    </subcellularLocation>
</comment>
<feature type="binding site" evidence="14">
    <location>
        <position position="134"/>
    </location>
    <ligand>
        <name>Mg(2+)</name>
        <dbReference type="ChEBI" id="CHEBI:18420"/>
        <label>1</label>
    </ligand>
</feature>
<gene>
    <name evidence="20" type="ORF">TE42_04060</name>
</gene>
<comment type="catalytic activity">
    <reaction evidence="11 17">
        <text>L-glutamate + NH4(+) + ATP = L-glutamine + ADP + phosphate + H(+)</text>
        <dbReference type="Rhea" id="RHEA:16169"/>
        <dbReference type="ChEBI" id="CHEBI:15378"/>
        <dbReference type="ChEBI" id="CHEBI:28938"/>
        <dbReference type="ChEBI" id="CHEBI:29985"/>
        <dbReference type="ChEBI" id="CHEBI:30616"/>
        <dbReference type="ChEBI" id="CHEBI:43474"/>
        <dbReference type="ChEBI" id="CHEBI:58359"/>
        <dbReference type="ChEBI" id="CHEBI:456216"/>
        <dbReference type="EC" id="6.3.1.2"/>
    </reaction>
</comment>
<evidence type="ECO:0000259" key="19">
    <source>
        <dbReference type="PROSITE" id="PS51987"/>
    </source>
</evidence>
<feature type="domain" description="GS beta-grasp" evidence="18">
    <location>
        <begin position="15"/>
        <end position="100"/>
    </location>
</feature>
<feature type="binding site" evidence="12">
    <location>
        <position position="325"/>
    </location>
    <ligand>
        <name>L-glutamate</name>
        <dbReference type="ChEBI" id="CHEBI:29985"/>
    </ligand>
</feature>
<dbReference type="GO" id="GO:0005524">
    <property type="term" value="F:ATP binding"/>
    <property type="evidence" value="ECO:0007669"/>
    <property type="project" value="UniProtKB-KW"/>
</dbReference>
<dbReference type="GO" id="GO:0019740">
    <property type="term" value="P:nitrogen utilization"/>
    <property type="evidence" value="ECO:0007669"/>
    <property type="project" value="TreeGrafter"/>
</dbReference>
<feature type="binding site" evidence="14">
    <location>
        <position position="272"/>
    </location>
    <ligand>
        <name>Mg(2+)</name>
        <dbReference type="ChEBI" id="CHEBI:18420"/>
        <label>1</label>
    </ligand>
</feature>
<dbReference type="PROSITE" id="PS51987">
    <property type="entry name" value="GS_CATALYTIC"/>
    <property type="match status" value="1"/>
</dbReference>
<keyword evidence="9 13" id="KW-0067">ATP-binding</keyword>
<comment type="similarity">
    <text evidence="2 15 16">Belongs to the glutamine synthetase family.</text>
</comment>
<evidence type="ECO:0000256" key="6">
    <source>
        <dbReference type="ARBA" id="ARBA00022490"/>
    </source>
</evidence>
<comment type="subunit">
    <text evidence="3">Oligomer of 12 subunits arranged in the form of two hexagons.</text>
</comment>
<feature type="binding site" evidence="12">
    <location>
        <position position="343"/>
    </location>
    <ligand>
        <name>L-glutamate</name>
        <dbReference type="ChEBI" id="CHEBI:29985"/>
    </ligand>
</feature>
<comment type="cofactor">
    <cofactor evidence="14">
        <name>Mg(2+)</name>
        <dbReference type="ChEBI" id="CHEBI:18420"/>
    </cofactor>
    <text evidence="14">Binds 2 Mg(2+) ions per subunit.</text>
</comment>
<dbReference type="InterPro" id="IPR036651">
    <property type="entry name" value="Gln_synt_N_sf"/>
</dbReference>
<name>A0A0G2HMJ0_9SYNE</name>
<feature type="binding site" evidence="12">
    <location>
        <begin position="267"/>
        <end position="268"/>
    </location>
    <ligand>
        <name>L-glutamate</name>
        <dbReference type="ChEBI" id="CHEBI:29985"/>
    </ligand>
</feature>
<accession>A0A0G2HMJ0</accession>
<comment type="function">
    <text evidence="10">Involved in nitrogen metabolism via ammonium assimilation. Catalyzes the ATP-dependent biosynthesis of glutamine from glutamate and ammonia.</text>
</comment>
<feature type="binding site" evidence="13">
    <location>
        <position position="357"/>
    </location>
    <ligand>
        <name>ATP</name>
        <dbReference type="ChEBI" id="CHEBI:30616"/>
    </ligand>
</feature>
<dbReference type="SUPFAM" id="SSF55931">
    <property type="entry name" value="Glutamine synthetase/guanido kinase"/>
    <property type="match status" value="1"/>
</dbReference>
<dbReference type="FunFam" id="3.30.590.10:FF:000001">
    <property type="entry name" value="Glutamine synthetase"/>
    <property type="match status" value="1"/>
</dbReference>
<dbReference type="PANTHER" id="PTHR43407:SF1">
    <property type="entry name" value="LENGSIN"/>
    <property type="match status" value="1"/>
</dbReference>
<keyword evidence="6" id="KW-0963">Cytoplasm</keyword>
<evidence type="ECO:0000256" key="12">
    <source>
        <dbReference type="PIRSR" id="PIRSR604809-1"/>
    </source>
</evidence>
<dbReference type="GO" id="GO:0046872">
    <property type="term" value="F:metal ion binding"/>
    <property type="evidence" value="ECO:0007669"/>
    <property type="project" value="UniProtKB-KW"/>
</dbReference>
<dbReference type="Pfam" id="PF00120">
    <property type="entry name" value="Gln-synt_C"/>
    <property type="match status" value="1"/>
</dbReference>
<proteinExistence type="inferred from homology"/>
<keyword evidence="14" id="KW-0460">Magnesium</keyword>
<dbReference type="PROSITE" id="PS00181">
    <property type="entry name" value="GLNA_ATP"/>
    <property type="match status" value="1"/>
</dbReference>
<feature type="binding site" evidence="14">
    <location>
        <position position="132"/>
    </location>
    <ligand>
        <name>Mg(2+)</name>
        <dbReference type="ChEBI" id="CHEBI:18420"/>
        <label>1</label>
    </ligand>
</feature>
<protein>
    <recommendedName>
        <fullName evidence="5 17">Glutamine synthetase</fullName>
        <ecNumber evidence="4 17">6.3.1.2</ecNumber>
    </recommendedName>
</protein>
<dbReference type="Proteomes" id="UP000035067">
    <property type="component" value="Unassembled WGS sequence"/>
</dbReference>
<feature type="binding site" evidence="14">
    <location>
        <position position="215"/>
    </location>
    <ligand>
        <name>Mg(2+)</name>
        <dbReference type="ChEBI" id="CHEBI:18420"/>
        <label>1</label>
    </ligand>
</feature>
<dbReference type="PANTHER" id="PTHR43407">
    <property type="entry name" value="GLUTAMINE SYNTHETASE"/>
    <property type="match status" value="1"/>
</dbReference>
<evidence type="ECO:0000256" key="4">
    <source>
        <dbReference type="ARBA" id="ARBA00012937"/>
    </source>
</evidence>
<dbReference type="EMBL" id="JXQG01000017">
    <property type="protein sequence ID" value="KKZ12581.1"/>
    <property type="molecule type" value="Genomic_DNA"/>
</dbReference>
<evidence type="ECO:0000256" key="5">
    <source>
        <dbReference type="ARBA" id="ARBA00021364"/>
    </source>
</evidence>
<dbReference type="PATRIC" id="fig|1604020.3.peg.26"/>
<dbReference type="AlphaFoldDB" id="A0A0G2HMJ0"/>
<dbReference type="Gene3D" id="3.30.590.10">
    <property type="entry name" value="Glutamine synthetase/guanido kinase, catalytic domain"/>
    <property type="match status" value="1"/>
</dbReference>
<evidence type="ECO:0000256" key="2">
    <source>
        <dbReference type="ARBA" id="ARBA00009897"/>
    </source>
</evidence>
<dbReference type="PROSITE" id="PS00180">
    <property type="entry name" value="GLNA_1"/>
    <property type="match status" value="1"/>
</dbReference>
<feature type="binding site" evidence="14">
    <location>
        <position position="223"/>
    </location>
    <ligand>
        <name>Mg(2+)</name>
        <dbReference type="ChEBI" id="CHEBI:18420"/>
        <label>1</label>
    </ligand>
</feature>
<comment type="caution">
    <text evidence="20">The sequence shown here is derived from an EMBL/GenBank/DDBJ whole genome shotgun (WGS) entry which is preliminary data.</text>
</comment>
<reference evidence="20 21" key="1">
    <citation type="submission" date="2015-01" db="EMBL/GenBank/DDBJ databases">
        <title>Lifestyle Evolution in Cyanobacterial Symbionts of Sponges.</title>
        <authorList>
            <person name="Burgsdorf I."/>
            <person name="Slaby B.M."/>
            <person name="Handley K.M."/>
            <person name="Haber M."/>
            <person name="Blom J."/>
            <person name="Marshall C.W."/>
            <person name="Gilbert J.A."/>
            <person name="Hentschel U."/>
            <person name="Steindler L."/>
        </authorList>
    </citation>
    <scope>NUCLEOTIDE SEQUENCE [LARGE SCALE GENOMIC DNA]</scope>
    <source>
        <strain evidence="20">SP3</strain>
    </source>
</reference>
<feature type="binding site" evidence="13">
    <location>
        <position position="210"/>
    </location>
    <ligand>
        <name>ATP</name>
        <dbReference type="ChEBI" id="CHEBI:30616"/>
    </ligand>
</feature>
<feature type="domain" description="GS catalytic" evidence="19">
    <location>
        <begin position="107"/>
        <end position="473"/>
    </location>
</feature>
<dbReference type="PROSITE" id="PS51986">
    <property type="entry name" value="GS_BETA_GRASP"/>
    <property type="match status" value="1"/>
</dbReference>
<dbReference type="SUPFAM" id="SSF54368">
    <property type="entry name" value="Glutamine synthetase, N-terminal domain"/>
    <property type="match status" value="1"/>
</dbReference>
<evidence type="ECO:0000256" key="14">
    <source>
        <dbReference type="PIRSR" id="PIRSR604809-3"/>
    </source>
</evidence>
<dbReference type="GO" id="GO:0016020">
    <property type="term" value="C:membrane"/>
    <property type="evidence" value="ECO:0007669"/>
    <property type="project" value="TreeGrafter"/>
</dbReference>
<feature type="binding site" evidence="14">
    <location>
        <position position="362"/>
    </location>
    <ligand>
        <name>Mg(2+)</name>
        <dbReference type="ChEBI" id="CHEBI:18420"/>
        <label>1</label>
    </ligand>
</feature>
<evidence type="ECO:0000256" key="1">
    <source>
        <dbReference type="ARBA" id="ARBA00004496"/>
    </source>
</evidence>
<evidence type="ECO:0000256" key="15">
    <source>
        <dbReference type="PROSITE-ProRule" id="PRU01330"/>
    </source>
</evidence>
<dbReference type="InterPro" id="IPR004809">
    <property type="entry name" value="Gln_synth_I"/>
</dbReference>
<keyword evidence="14" id="KW-0479">Metal-binding</keyword>
<dbReference type="SMART" id="SM01230">
    <property type="entry name" value="Gln-synt_C"/>
    <property type="match status" value="1"/>
</dbReference>
<evidence type="ECO:0000256" key="11">
    <source>
        <dbReference type="ARBA" id="ARBA00049436"/>
    </source>
</evidence>
<organism evidence="20 21">
    <name type="scientific">Candidatus Synechococcus spongiarum SP3</name>
    <dbReference type="NCBI Taxonomy" id="1604020"/>
    <lineage>
        <taxon>Bacteria</taxon>
        <taxon>Bacillati</taxon>
        <taxon>Cyanobacteriota</taxon>
        <taxon>Cyanophyceae</taxon>
        <taxon>Synechococcales</taxon>
        <taxon>Synechococcaceae</taxon>
        <taxon>Synechococcus</taxon>
    </lineage>
</organism>
<keyword evidence="7 17" id="KW-0436">Ligase</keyword>
<dbReference type="Gene3D" id="3.10.20.70">
    <property type="entry name" value="Glutamine synthetase, N-terminal domain"/>
    <property type="match status" value="1"/>
</dbReference>
<dbReference type="GO" id="GO:0005737">
    <property type="term" value="C:cytoplasm"/>
    <property type="evidence" value="ECO:0007669"/>
    <property type="project" value="UniProtKB-SubCell"/>
</dbReference>